<dbReference type="STRING" id="126957.T1ISS4"/>
<organism evidence="5 6">
    <name type="scientific">Strigamia maritima</name>
    <name type="common">European centipede</name>
    <name type="synonym">Geophilus maritimus</name>
    <dbReference type="NCBI Taxonomy" id="126957"/>
    <lineage>
        <taxon>Eukaryota</taxon>
        <taxon>Metazoa</taxon>
        <taxon>Ecdysozoa</taxon>
        <taxon>Arthropoda</taxon>
        <taxon>Myriapoda</taxon>
        <taxon>Chilopoda</taxon>
        <taxon>Pleurostigmophora</taxon>
        <taxon>Geophilomorpha</taxon>
        <taxon>Linotaeniidae</taxon>
        <taxon>Strigamia</taxon>
    </lineage>
</organism>
<keyword evidence="2" id="KW-0479">Metal-binding</keyword>
<comment type="function">
    <text evidence="2">Plays a role in determining ER morphology.</text>
</comment>
<evidence type="ECO:0000256" key="1">
    <source>
        <dbReference type="ARBA" id="ARBA00009940"/>
    </source>
</evidence>
<keyword evidence="2" id="KW-0472">Membrane</keyword>
<dbReference type="InterPro" id="IPR040115">
    <property type="entry name" value="Lnp"/>
</dbReference>
<name>T1ISS4_STRMM</name>
<dbReference type="GO" id="GO:0008270">
    <property type="term" value="F:zinc ion binding"/>
    <property type="evidence" value="ECO:0007669"/>
    <property type="project" value="UniProtKB-KW"/>
</dbReference>
<evidence type="ECO:0000256" key="3">
    <source>
        <dbReference type="SAM" id="MobiDB-lite"/>
    </source>
</evidence>
<dbReference type="AlphaFoldDB" id="T1ISS4"/>
<dbReference type="EMBL" id="JH431446">
    <property type="status" value="NOT_ANNOTATED_CDS"/>
    <property type="molecule type" value="Genomic_DNA"/>
</dbReference>
<evidence type="ECO:0000259" key="4">
    <source>
        <dbReference type="Pfam" id="PF10058"/>
    </source>
</evidence>
<dbReference type="PANTHER" id="PTHR22166">
    <property type="entry name" value="ENDOPLASMIC RETICULUM JUNCTION FORMATION PROTEIN LUNAPARK"/>
    <property type="match status" value="1"/>
</dbReference>
<keyword evidence="6" id="KW-1185">Reference proteome</keyword>
<feature type="transmembrane region" description="Helical" evidence="2">
    <location>
        <begin position="46"/>
        <end position="68"/>
    </location>
</feature>
<dbReference type="GO" id="GO:0098826">
    <property type="term" value="C:endoplasmic reticulum tubular network membrane"/>
    <property type="evidence" value="ECO:0007669"/>
    <property type="project" value="UniProtKB-UniRule"/>
</dbReference>
<dbReference type="GO" id="GO:0071788">
    <property type="term" value="P:endoplasmic reticulum tubular network maintenance"/>
    <property type="evidence" value="ECO:0007669"/>
    <property type="project" value="UniProtKB-UniRule"/>
</dbReference>
<feature type="region of interest" description="Disordered" evidence="3">
    <location>
        <begin position="298"/>
        <end position="368"/>
    </location>
</feature>
<comment type="domain">
    <text evidence="2">The C4-type zinc finger motif is necessary both for its ER three-way tubular junction localization and formation.</text>
</comment>
<keyword evidence="2" id="KW-0862">Zinc</keyword>
<evidence type="ECO:0000313" key="5">
    <source>
        <dbReference type="EnsemblMetazoa" id="SMAR004158-PA"/>
    </source>
</evidence>
<reference evidence="5" key="2">
    <citation type="submission" date="2015-02" db="UniProtKB">
        <authorList>
            <consortium name="EnsemblMetazoa"/>
        </authorList>
    </citation>
    <scope>IDENTIFICATION</scope>
</reference>
<feature type="domain" description="Lunapark zinc ribbon" evidence="4">
    <location>
        <begin position="240"/>
        <end position="290"/>
    </location>
</feature>
<feature type="region of interest" description="Disordered" evidence="3">
    <location>
        <begin position="170"/>
        <end position="230"/>
    </location>
</feature>
<dbReference type="GO" id="GO:1903373">
    <property type="term" value="P:positive regulation of endoplasmic reticulum tubular network organization"/>
    <property type="evidence" value="ECO:0007669"/>
    <property type="project" value="UniProtKB-UniRule"/>
</dbReference>
<keyword evidence="2" id="KW-0812">Transmembrane</keyword>
<feature type="region of interest" description="Disordered" evidence="3">
    <location>
        <begin position="414"/>
        <end position="448"/>
    </location>
</feature>
<comment type="similarity">
    <text evidence="1 2">Belongs to the lunapark family.</text>
</comment>
<feature type="transmembrane region" description="Helical" evidence="2">
    <location>
        <begin position="80"/>
        <end position="98"/>
    </location>
</feature>
<dbReference type="eggNOG" id="KOG2846">
    <property type="taxonomic scope" value="Eukaryota"/>
</dbReference>
<feature type="compositionally biased region" description="Acidic residues" evidence="3">
    <location>
        <begin position="326"/>
        <end position="335"/>
    </location>
</feature>
<dbReference type="PhylomeDB" id="T1ISS4"/>
<dbReference type="EnsemblMetazoa" id="SMAR004158-RA">
    <property type="protein sequence ID" value="SMAR004158-PA"/>
    <property type="gene ID" value="SMAR004158"/>
</dbReference>
<accession>T1ISS4</accession>
<dbReference type="InterPro" id="IPR019273">
    <property type="entry name" value="Lunapark_Znf"/>
</dbReference>
<feature type="compositionally biased region" description="Polar residues" evidence="3">
    <location>
        <begin position="181"/>
        <end position="214"/>
    </location>
</feature>
<evidence type="ECO:0000313" key="6">
    <source>
        <dbReference type="Proteomes" id="UP000014500"/>
    </source>
</evidence>
<dbReference type="Pfam" id="PF10058">
    <property type="entry name" value="Zn_ribbon_10"/>
    <property type="match status" value="1"/>
</dbReference>
<protein>
    <recommendedName>
        <fullName evidence="2">Endoplasmic reticulum junction formation protein lunapark</fullName>
    </recommendedName>
</protein>
<keyword evidence="2" id="KW-0863">Zinc-finger</keyword>
<comment type="subcellular location">
    <subcellularLocation>
        <location evidence="2">Endoplasmic reticulum membrane</location>
        <topology evidence="2">Multi-pass membrane protein</topology>
    </subcellularLocation>
</comment>
<proteinExistence type="inferred from homology"/>
<dbReference type="PANTHER" id="PTHR22166:SF12">
    <property type="entry name" value="ENDOPLASMIC RETICULUM JUNCTION FORMATION PROTEIN LUNAPARK"/>
    <property type="match status" value="1"/>
</dbReference>
<keyword evidence="2" id="KW-0256">Endoplasmic reticulum</keyword>
<sequence length="448" mass="51155">MGLILSRFRKTNTKDQLESIEKLGLLQDIKNIHEYRICTQQRQKQFLGSLIAVSVVVYVCFATIFYLYYFPNELSQQVVYSLPLVLFPLLVWVLRELTKWFFQSRLRKNETRLTDLLRKKRKILEDVMETETYKVARELLERYDPDQFRKPGTASEDAMSTVSEPGVRRRITNPSVGFPVGTSSPNIKSQMSMPAGRSSGSTGFSQGLPSSGGSMQPGISGYRPPGPPMPRPILPRDRTFMERLIEYLVGDGPNTRFALICRQCNSHNGMALKEEFEYIAFRCCYCYYWNPARKQRPAAPRLPDHQFIQPVPSEEESDPSKVELTEVAEEQEGDSENASGNELLEEEYMEDRPEEEEEEEEKEVEIDPEEEIIYLDDDDEAVVYQYDELDATNSSESKVASEEGADPNALIIETGSEAVDLQDKDEKPKSELGEGDQAQFRLADVENN</sequence>
<dbReference type="Proteomes" id="UP000014500">
    <property type="component" value="Unassembled WGS sequence"/>
</dbReference>
<feature type="compositionally biased region" description="Basic and acidic residues" evidence="3">
    <location>
        <begin position="421"/>
        <end position="432"/>
    </location>
</feature>
<keyword evidence="2" id="KW-1133">Transmembrane helix</keyword>
<dbReference type="HOGENOM" id="CLU_036951_1_1_1"/>
<evidence type="ECO:0000256" key="2">
    <source>
        <dbReference type="RuleBase" id="RU367073"/>
    </source>
</evidence>
<feature type="compositionally biased region" description="Acidic residues" evidence="3">
    <location>
        <begin position="343"/>
        <end position="368"/>
    </location>
</feature>
<reference evidence="6" key="1">
    <citation type="submission" date="2011-05" db="EMBL/GenBank/DDBJ databases">
        <authorList>
            <person name="Richards S.R."/>
            <person name="Qu J."/>
            <person name="Jiang H."/>
            <person name="Jhangiani S.N."/>
            <person name="Agravi P."/>
            <person name="Goodspeed R."/>
            <person name="Gross S."/>
            <person name="Mandapat C."/>
            <person name="Jackson L."/>
            <person name="Mathew T."/>
            <person name="Pu L."/>
            <person name="Thornton R."/>
            <person name="Saada N."/>
            <person name="Wilczek-Boney K.B."/>
            <person name="Lee S."/>
            <person name="Kovar C."/>
            <person name="Wu Y."/>
            <person name="Scherer S.E."/>
            <person name="Worley K.C."/>
            <person name="Muzny D.M."/>
            <person name="Gibbs R."/>
        </authorList>
    </citation>
    <scope>NUCLEOTIDE SEQUENCE</scope>
    <source>
        <strain evidence="6">Brora</strain>
    </source>
</reference>
<dbReference type="OMA" id="CGYFNPS"/>